<dbReference type="EMBL" id="KL367526">
    <property type="protein sequence ID" value="KFD66307.1"/>
    <property type="molecule type" value="Genomic_DNA"/>
</dbReference>
<dbReference type="AlphaFoldDB" id="A0A085LXF8"/>
<feature type="region of interest" description="Disordered" evidence="1">
    <location>
        <begin position="80"/>
        <end position="113"/>
    </location>
</feature>
<evidence type="ECO:0000313" key="2">
    <source>
        <dbReference type="EMBL" id="KFD49654.1"/>
    </source>
</evidence>
<reference evidence="2 4" key="1">
    <citation type="journal article" date="2014" name="Nat. Genet.">
        <title>Genome and transcriptome of the porcine whipworm Trichuris suis.</title>
        <authorList>
            <person name="Jex A.R."/>
            <person name="Nejsum P."/>
            <person name="Schwarz E.M."/>
            <person name="Hu L."/>
            <person name="Young N.D."/>
            <person name="Hall R.S."/>
            <person name="Korhonen P.K."/>
            <person name="Liao S."/>
            <person name="Thamsborg S."/>
            <person name="Xia J."/>
            <person name="Xu P."/>
            <person name="Wang S."/>
            <person name="Scheerlinck J.P."/>
            <person name="Hofmann A."/>
            <person name="Sternberg P.W."/>
            <person name="Wang J."/>
            <person name="Gasser R.B."/>
        </authorList>
    </citation>
    <scope>NUCLEOTIDE SEQUENCE [LARGE SCALE GENOMIC DNA]</scope>
    <source>
        <strain evidence="3">DCEP-RM93F</strain>
        <strain evidence="2">DCEP-RM93M</strain>
    </source>
</reference>
<name>A0A085LXF8_9BILA</name>
<evidence type="ECO:0000313" key="4">
    <source>
        <dbReference type="Proteomes" id="UP000030764"/>
    </source>
</evidence>
<evidence type="ECO:0000256" key="1">
    <source>
        <dbReference type="SAM" id="MobiDB-lite"/>
    </source>
</evidence>
<dbReference type="EMBL" id="KL363266">
    <property type="protein sequence ID" value="KFD49654.1"/>
    <property type="molecule type" value="Genomic_DNA"/>
</dbReference>
<accession>A0A085LXF8</accession>
<proteinExistence type="predicted"/>
<evidence type="ECO:0000313" key="3">
    <source>
        <dbReference type="EMBL" id="KFD66307.1"/>
    </source>
</evidence>
<dbReference type="Proteomes" id="UP000030758">
    <property type="component" value="Unassembled WGS sequence"/>
</dbReference>
<dbReference type="Proteomes" id="UP000030764">
    <property type="component" value="Unassembled WGS sequence"/>
</dbReference>
<keyword evidence="4" id="KW-1185">Reference proteome</keyword>
<gene>
    <name evidence="2" type="ORF">M513_09486</name>
    <name evidence="3" type="ORF">M514_09486</name>
</gene>
<organism evidence="2 4">
    <name type="scientific">Trichuris suis</name>
    <name type="common">pig whipworm</name>
    <dbReference type="NCBI Taxonomy" id="68888"/>
    <lineage>
        <taxon>Eukaryota</taxon>
        <taxon>Metazoa</taxon>
        <taxon>Ecdysozoa</taxon>
        <taxon>Nematoda</taxon>
        <taxon>Enoplea</taxon>
        <taxon>Dorylaimia</taxon>
        <taxon>Trichinellida</taxon>
        <taxon>Trichuridae</taxon>
        <taxon>Trichuris</taxon>
    </lineage>
</organism>
<sequence>MHPQRKLQQTELNYAVPRAFALDSVCESEQTKGAFAKEAKKERDITCADNTKVLLFAFLAPTYAPAMSDMHFTQQNYSASDLLPQGGSTAPRRTYVPQAYQRSPIARFRSSGP</sequence>
<protein>
    <submittedName>
        <fullName evidence="2">Uncharacterized protein</fullName>
    </submittedName>
</protein>